<feature type="domain" description="Reverse transcriptase RNase H-like" evidence="7">
    <location>
        <begin position="60"/>
        <end position="136"/>
    </location>
</feature>
<keyword evidence="6" id="KW-0695">RNA-directed DNA polymerase</keyword>
<dbReference type="InterPro" id="IPR041373">
    <property type="entry name" value="RT_RNaseH"/>
</dbReference>
<dbReference type="EMBL" id="JACGWL010000005">
    <property type="protein sequence ID" value="KAK4403183.1"/>
    <property type="molecule type" value="Genomic_DNA"/>
</dbReference>
<sequence length="170" mass="19709">MAARYIEEIKFPEWLSGVIVVPKPGGKWRMCIDLRGTRSTFIFPLHLKQSVPSSSVKTVESKMPIYYVSKVLNKAKGQYTPIEKMTLTLVITARRLCYYFLSYPLRVKMNMPLKQILRKPNIFQKLVKWTVELSEYDISYLPGTTIKAQALAYFVLEMTRAPMVDTSRFV</sequence>
<evidence type="ECO:0000259" key="7">
    <source>
        <dbReference type="Pfam" id="PF17917"/>
    </source>
</evidence>
<dbReference type="GO" id="GO:0003964">
    <property type="term" value="F:RNA-directed DNA polymerase activity"/>
    <property type="evidence" value="ECO:0007669"/>
    <property type="project" value="UniProtKB-KW"/>
</dbReference>
<keyword evidence="1" id="KW-0808">Transferase</keyword>
<evidence type="ECO:0000313" key="8">
    <source>
        <dbReference type="EMBL" id="KAK4403183.1"/>
    </source>
</evidence>
<evidence type="ECO:0000256" key="6">
    <source>
        <dbReference type="ARBA" id="ARBA00022918"/>
    </source>
</evidence>
<reference evidence="8" key="1">
    <citation type="submission" date="2020-06" db="EMBL/GenBank/DDBJ databases">
        <authorList>
            <person name="Li T."/>
            <person name="Hu X."/>
            <person name="Zhang T."/>
            <person name="Song X."/>
            <person name="Zhang H."/>
            <person name="Dai N."/>
            <person name="Sheng W."/>
            <person name="Hou X."/>
            <person name="Wei L."/>
        </authorList>
    </citation>
    <scope>NUCLEOTIDE SEQUENCE</scope>
    <source>
        <strain evidence="8">K16</strain>
        <tissue evidence="8">Leaf</tissue>
    </source>
</reference>
<protein>
    <recommendedName>
        <fullName evidence="7">Reverse transcriptase RNase H-like domain-containing protein</fullName>
    </recommendedName>
</protein>
<accession>A0AAE1X1G5</accession>
<evidence type="ECO:0000313" key="9">
    <source>
        <dbReference type="Proteomes" id="UP001289374"/>
    </source>
</evidence>
<dbReference type="AlphaFoldDB" id="A0AAE1X1G5"/>
<name>A0AAE1X1G5_9LAMI</name>
<dbReference type="InterPro" id="IPR043502">
    <property type="entry name" value="DNA/RNA_pol_sf"/>
</dbReference>
<evidence type="ECO:0000256" key="3">
    <source>
        <dbReference type="ARBA" id="ARBA00022722"/>
    </source>
</evidence>
<reference evidence="8" key="2">
    <citation type="journal article" date="2024" name="Plant">
        <title>Genomic evolution and insights into agronomic trait innovations of Sesamum species.</title>
        <authorList>
            <person name="Miao H."/>
            <person name="Wang L."/>
            <person name="Qu L."/>
            <person name="Liu H."/>
            <person name="Sun Y."/>
            <person name="Le M."/>
            <person name="Wang Q."/>
            <person name="Wei S."/>
            <person name="Zheng Y."/>
            <person name="Lin W."/>
            <person name="Duan Y."/>
            <person name="Cao H."/>
            <person name="Xiong S."/>
            <person name="Wang X."/>
            <person name="Wei L."/>
            <person name="Li C."/>
            <person name="Ma Q."/>
            <person name="Ju M."/>
            <person name="Zhao R."/>
            <person name="Li G."/>
            <person name="Mu C."/>
            <person name="Tian Q."/>
            <person name="Mei H."/>
            <person name="Zhang T."/>
            <person name="Gao T."/>
            <person name="Zhang H."/>
        </authorList>
    </citation>
    <scope>NUCLEOTIDE SEQUENCE</scope>
    <source>
        <strain evidence="8">K16</strain>
    </source>
</reference>
<dbReference type="PANTHER" id="PTHR48475:SF2">
    <property type="entry name" value="RIBONUCLEASE H"/>
    <property type="match status" value="1"/>
</dbReference>
<organism evidence="8 9">
    <name type="scientific">Sesamum angolense</name>
    <dbReference type="NCBI Taxonomy" id="2727404"/>
    <lineage>
        <taxon>Eukaryota</taxon>
        <taxon>Viridiplantae</taxon>
        <taxon>Streptophyta</taxon>
        <taxon>Embryophyta</taxon>
        <taxon>Tracheophyta</taxon>
        <taxon>Spermatophyta</taxon>
        <taxon>Magnoliopsida</taxon>
        <taxon>eudicotyledons</taxon>
        <taxon>Gunneridae</taxon>
        <taxon>Pentapetalae</taxon>
        <taxon>asterids</taxon>
        <taxon>lamiids</taxon>
        <taxon>Lamiales</taxon>
        <taxon>Pedaliaceae</taxon>
        <taxon>Sesamum</taxon>
    </lineage>
</organism>
<dbReference type="Pfam" id="PF17917">
    <property type="entry name" value="RT_RNaseH"/>
    <property type="match status" value="1"/>
</dbReference>
<dbReference type="PANTHER" id="PTHR48475">
    <property type="entry name" value="RIBONUCLEASE H"/>
    <property type="match status" value="1"/>
</dbReference>
<dbReference type="SUPFAM" id="SSF56672">
    <property type="entry name" value="DNA/RNA polymerases"/>
    <property type="match status" value="2"/>
</dbReference>
<keyword evidence="4" id="KW-0255">Endonuclease</keyword>
<gene>
    <name evidence="8" type="ORF">Sango_1059000</name>
</gene>
<keyword evidence="3" id="KW-0540">Nuclease</keyword>
<evidence type="ECO:0000256" key="5">
    <source>
        <dbReference type="ARBA" id="ARBA00022801"/>
    </source>
</evidence>
<dbReference type="GO" id="GO:0016787">
    <property type="term" value="F:hydrolase activity"/>
    <property type="evidence" value="ECO:0007669"/>
    <property type="project" value="UniProtKB-KW"/>
</dbReference>
<keyword evidence="2" id="KW-0548">Nucleotidyltransferase</keyword>
<evidence type="ECO:0000256" key="1">
    <source>
        <dbReference type="ARBA" id="ARBA00022679"/>
    </source>
</evidence>
<dbReference type="Gene3D" id="3.10.10.10">
    <property type="entry name" value="HIV Type 1 Reverse Transcriptase, subunit A, domain 1"/>
    <property type="match status" value="1"/>
</dbReference>
<dbReference type="Proteomes" id="UP001289374">
    <property type="component" value="Unassembled WGS sequence"/>
</dbReference>
<evidence type="ECO:0000256" key="4">
    <source>
        <dbReference type="ARBA" id="ARBA00022759"/>
    </source>
</evidence>
<comment type="caution">
    <text evidence="8">The sequence shown here is derived from an EMBL/GenBank/DDBJ whole genome shotgun (WGS) entry which is preliminary data.</text>
</comment>
<proteinExistence type="predicted"/>
<evidence type="ECO:0000256" key="2">
    <source>
        <dbReference type="ARBA" id="ARBA00022695"/>
    </source>
</evidence>
<keyword evidence="9" id="KW-1185">Reference proteome</keyword>
<keyword evidence="5" id="KW-0378">Hydrolase</keyword>
<dbReference type="GO" id="GO:0004519">
    <property type="term" value="F:endonuclease activity"/>
    <property type="evidence" value="ECO:0007669"/>
    <property type="project" value="UniProtKB-KW"/>
</dbReference>